<keyword evidence="5" id="KW-0800">Toxin</keyword>
<organism evidence="7 8">
    <name type="scientific">Thioalkalivibrio nitratireducens (strain DSM 14787 / UNIQEM 213 / ALEN2)</name>
    <dbReference type="NCBI Taxonomy" id="1255043"/>
    <lineage>
        <taxon>Bacteria</taxon>
        <taxon>Pseudomonadati</taxon>
        <taxon>Pseudomonadota</taxon>
        <taxon>Gammaproteobacteria</taxon>
        <taxon>Chromatiales</taxon>
        <taxon>Ectothiorhodospiraceae</taxon>
        <taxon>Thioalkalivibrio</taxon>
    </lineage>
</organism>
<dbReference type="GO" id="GO:0000287">
    <property type="term" value="F:magnesium ion binding"/>
    <property type="evidence" value="ECO:0007669"/>
    <property type="project" value="UniProtKB-UniRule"/>
</dbReference>
<dbReference type="RefSeq" id="WP_015257385.1">
    <property type="nucleotide sequence ID" value="NC_019902.2"/>
</dbReference>
<keyword evidence="8" id="KW-1185">Reference proteome</keyword>
<feature type="domain" description="PIN" evidence="6">
    <location>
        <begin position="3"/>
        <end position="130"/>
    </location>
</feature>
<dbReference type="Pfam" id="PF01850">
    <property type="entry name" value="PIN"/>
    <property type="match status" value="1"/>
</dbReference>
<evidence type="ECO:0000259" key="6">
    <source>
        <dbReference type="Pfam" id="PF01850"/>
    </source>
</evidence>
<evidence type="ECO:0000313" key="7">
    <source>
        <dbReference type="EMBL" id="AGA32231.1"/>
    </source>
</evidence>
<dbReference type="KEGG" id="tni:TVNIR_0529"/>
<evidence type="ECO:0000256" key="1">
    <source>
        <dbReference type="ARBA" id="ARBA00022649"/>
    </source>
</evidence>
<keyword evidence="5" id="KW-0460">Magnesium</keyword>
<dbReference type="InterPro" id="IPR029060">
    <property type="entry name" value="PIN-like_dom_sf"/>
</dbReference>
<keyword evidence="2 5" id="KW-0540">Nuclease</keyword>
<keyword evidence="3 5" id="KW-0479">Metal-binding</keyword>
<dbReference type="GO" id="GO:0090729">
    <property type="term" value="F:toxin activity"/>
    <property type="evidence" value="ECO:0007669"/>
    <property type="project" value="UniProtKB-KW"/>
</dbReference>
<proteinExistence type="inferred from homology"/>
<dbReference type="CDD" id="cd09874">
    <property type="entry name" value="PIN_MT3492-like"/>
    <property type="match status" value="1"/>
</dbReference>
<dbReference type="Proteomes" id="UP000010809">
    <property type="component" value="Chromosome"/>
</dbReference>
<accession>L0DV37</accession>
<dbReference type="SUPFAM" id="SSF88723">
    <property type="entry name" value="PIN domain-like"/>
    <property type="match status" value="1"/>
</dbReference>
<protein>
    <recommendedName>
        <fullName evidence="5">Ribonuclease VapC</fullName>
        <shortName evidence="5">RNase VapC</shortName>
        <ecNumber evidence="5">3.1.-.-</ecNumber>
    </recommendedName>
    <alternativeName>
        <fullName evidence="5">Toxin VapC</fullName>
    </alternativeName>
</protein>
<dbReference type="AlphaFoldDB" id="L0DV37"/>
<comment type="cofactor">
    <cofactor evidence="5">
        <name>Mg(2+)</name>
        <dbReference type="ChEBI" id="CHEBI:18420"/>
    </cofactor>
</comment>
<dbReference type="Gene3D" id="3.40.50.1010">
    <property type="entry name" value="5'-nuclease"/>
    <property type="match status" value="1"/>
</dbReference>
<dbReference type="HOGENOM" id="CLU_119496_4_1_6"/>
<comment type="function">
    <text evidence="5">Toxic component of a toxin-antitoxin (TA) system. An RNase.</text>
</comment>
<sequence length="140" mass="15116">MRYLDTSILVAALTREPRTEDMQDWLARQDADSLRVSDWVLTEFSAALSMKVRMAILTPGERATVLGAFAALRESSLSTLPVSSMDYRTAAHFADAHTSGLRAGDALHLAIAYNHGLNLCSLDKTLVAAAEPLGVNATLL</sequence>
<evidence type="ECO:0000256" key="5">
    <source>
        <dbReference type="HAMAP-Rule" id="MF_00265"/>
    </source>
</evidence>
<name>L0DV37_THIND</name>
<evidence type="ECO:0000256" key="3">
    <source>
        <dbReference type="ARBA" id="ARBA00022723"/>
    </source>
</evidence>
<keyword evidence="1 5" id="KW-1277">Toxin-antitoxin system</keyword>
<evidence type="ECO:0000256" key="2">
    <source>
        <dbReference type="ARBA" id="ARBA00022722"/>
    </source>
</evidence>
<dbReference type="OrthoDB" id="557780at2"/>
<comment type="similarity">
    <text evidence="5">Belongs to the PINc/VapC protein family.</text>
</comment>
<dbReference type="InterPro" id="IPR002716">
    <property type="entry name" value="PIN_dom"/>
</dbReference>
<dbReference type="GO" id="GO:0016787">
    <property type="term" value="F:hydrolase activity"/>
    <property type="evidence" value="ECO:0007669"/>
    <property type="project" value="UniProtKB-KW"/>
</dbReference>
<reference evidence="7" key="1">
    <citation type="submission" date="2015-12" db="EMBL/GenBank/DDBJ databases">
        <authorList>
            <person name="Tikhonova T.V."/>
            <person name="Pavlov A.R."/>
            <person name="Beletsky A.V."/>
            <person name="Mardanov A.V."/>
            <person name="Sorokin D.Y."/>
            <person name="Ravin N.V."/>
            <person name="Popov V.O."/>
        </authorList>
    </citation>
    <scope>NUCLEOTIDE SEQUENCE</scope>
    <source>
        <strain evidence="7">DSM 14787</strain>
    </source>
</reference>
<keyword evidence="4 5" id="KW-0378">Hydrolase</keyword>
<dbReference type="eggNOG" id="COG1848">
    <property type="taxonomic scope" value="Bacteria"/>
</dbReference>
<dbReference type="GO" id="GO:0004540">
    <property type="term" value="F:RNA nuclease activity"/>
    <property type="evidence" value="ECO:0007669"/>
    <property type="project" value="InterPro"/>
</dbReference>
<dbReference type="HAMAP" id="MF_00265">
    <property type="entry name" value="VapC_Nob1"/>
    <property type="match status" value="1"/>
</dbReference>
<dbReference type="PATRIC" id="fig|1255043.3.peg.534"/>
<dbReference type="EMBL" id="CP003989">
    <property type="protein sequence ID" value="AGA32231.1"/>
    <property type="molecule type" value="Genomic_DNA"/>
</dbReference>
<dbReference type="STRING" id="1255043.TVNIR_0529"/>
<evidence type="ECO:0000256" key="4">
    <source>
        <dbReference type="ARBA" id="ARBA00022801"/>
    </source>
</evidence>
<gene>
    <name evidence="5" type="primary">vapC</name>
    <name evidence="7" type="ordered locus">TVNIR_0529</name>
</gene>
<feature type="binding site" evidence="5">
    <location>
        <position position="105"/>
    </location>
    <ligand>
        <name>Mg(2+)</name>
        <dbReference type="ChEBI" id="CHEBI:18420"/>
    </ligand>
</feature>
<dbReference type="EC" id="3.1.-.-" evidence="5"/>
<dbReference type="InterPro" id="IPR022907">
    <property type="entry name" value="VapC_family"/>
</dbReference>
<feature type="binding site" evidence="5">
    <location>
        <position position="5"/>
    </location>
    <ligand>
        <name>Mg(2+)</name>
        <dbReference type="ChEBI" id="CHEBI:18420"/>
    </ligand>
</feature>
<evidence type="ECO:0000313" key="8">
    <source>
        <dbReference type="Proteomes" id="UP000010809"/>
    </source>
</evidence>